<feature type="compositionally biased region" description="Basic residues" evidence="1">
    <location>
        <begin position="410"/>
        <end position="420"/>
    </location>
</feature>
<dbReference type="AlphaFoldDB" id="A0A9P7EBQ6"/>
<gene>
    <name evidence="2" type="ORF">BJ212DRAFT_1299611</name>
</gene>
<dbReference type="Pfam" id="PF20414">
    <property type="entry name" value="DUF6698"/>
    <property type="match status" value="2"/>
</dbReference>
<dbReference type="InterPro" id="IPR046521">
    <property type="entry name" value="DUF6698"/>
</dbReference>
<feature type="region of interest" description="Disordered" evidence="1">
    <location>
        <begin position="410"/>
        <end position="544"/>
    </location>
</feature>
<feature type="compositionally biased region" description="Low complexity" evidence="1">
    <location>
        <begin position="1"/>
        <end position="11"/>
    </location>
</feature>
<protein>
    <submittedName>
        <fullName evidence="2">Uncharacterized protein</fullName>
    </submittedName>
</protein>
<dbReference type="GeneID" id="64626908"/>
<evidence type="ECO:0000313" key="3">
    <source>
        <dbReference type="Proteomes" id="UP000807769"/>
    </source>
</evidence>
<comment type="caution">
    <text evidence="2">The sequence shown here is derived from an EMBL/GenBank/DDBJ whole genome shotgun (WGS) entry which is preliminary data.</text>
</comment>
<accession>A0A9P7EBQ6</accession>
<sequence length="544" mass="60603">MSSDSESLSLSPPRKHKKLSYSTGSSSLLESRKHKKLSDSGSLSQSSKHRNSTDKLLQVVQTKHSKKIKQQKVTCVLNLFGLPSVTFHTGLQHDCGGKISSDLTEDVIECHLHLYNGILDFVLSLCDELDTISTDRLSKIISVIMKGMSDAWSTAFSSVKHKGLKYVLLNMHSKNNALNPPIPEVKDKSIDPEDGMEKLQSGKIKMAAMSWPTGFYKHGIYNLQNKTKGLFRNHVIARFYAHLYIVHIITYFTLSQAQNWTSEIGTMNLKELFWSIINMLDDDEDPWVKDTMACHIRVKTKVLTKKPENEDNDNEENDIADIKAQRLARCSAMKTKVAGAKQLAGTNTSLTTGPWPQMLLSEDKESADDCNPVPPARKKPAAPLPPKTKCTQLVESDNDIEDVEAPPVKKKMVPPLKAKHPQLVESDDNTEDVKAPPIKKTMDVDNVKAPPVKKKPVPTLSLPMLKHVQPVKAPEELAYKAPPNKKTPVPSRPESPLPKLTEDESSSALFEPKPLPKKKGKKAAKVQCVPMKRNPTRQKQPNGF</sequence>
<name>A0A9P7EBQ6_9AGAM</name>
<dbReference type="OrthoDB" id="3220614at2759"/>
<keyword evidence="3" id="KW-1185">Reference proteome</keyword>
<evidence type="ECO:0000256" key="1">
    <source>
        <dbReference type="SAM" id="MobiDB-lite"/>
    </source>
</evidence>
<reference evidence="2" key="1">
    <citation type="journal article" date="2020" name="New Phytol.">
        <title>Comparative genomics reveals dynamic genome evolution in host specialist ectomycorrhizal fungi.</title>
        <authorList>
            <person name="Lofgren L.A."/>
            <person name="Nguyen N.H."/>
            <person name="Vilgalys R."/>
            <person name="Ruytinx J."/>
            <person name="Liao H.L."/>
            <person name="Branco S."/>
            <person name="Kuo A."/>
            <person name="LaButti K."/>
            <person name="Lipzen A."/>
            <person name="Andreopoulos W."/>
            <person name="Pangilinan J."/>
            <person name="Riley R."/>
            <person name="Hundley H."/>
            <person name="Na H."/>
            <person name="Barry K."/>
            <person name="Grigoriev I.V."/>
            <person name="Stajich J.E."/>
            <person name="Kennedy P.G."/>
        </authorList>
    </citation>
    <scope>NUCLEOTIDE SEQUENCE</scope>
    <source>
        <strain evidence="2">MN1</strain>
    </source>
</reference>
<dbReference type="RefSeq" id="XP_041192980.1">
    <property type="nucleotide sequence ID" value="XM_041332891.1"/>
</dbReference>
<organism evidence="2 3">
    <name type="scientific">Suillus subaureus</name>
    <dbReference type="NCBI Taxonomy" id="48587"/>
    <lineage>
        <taxon>Eukaryota</taxon>
        <taxon>Fungi</taxon>
        <taxon>Dikarya</taxon>
        <taxon>Basidiomycota</taxon>
        <taxon>Agaricomycotina</taxon>
        <taxon>Agaricomycetes</taxon>
        <taxon>Agaricomycetidae</taxon>
        <taxon>Boletales</taxon>
        <taxon>Suillineae</taxon>
        <taxon>Suillaceae</taxon>
        <taxon>Suillus</taxon>
    </lineage>
</organism>
<dbReference type="Proteomes" id="UP000807769">
    <property type="component" value="Unassembled WGS sequence"/>
</dbReference>
<feature type="compositionally biased region" description="Low complexity" evidence="1">
    <location>
        <begin position="20"/>
        <end position="29"/>
    </location>
</feature>
<proteinExistence type="predicted"/>
<feature type="compositionally biased region" description="Basic residues" evidence="1">
    <location>
        <begin position="515"/>
        <end position="524"/>
    </location>
</feature>
<dbReference type="EMBL" id="JABBWG010000016">
    <property type="protein sequence ID" value="KAG1816307.1"/>
    <property type="molecule type" value="Genomic_DNA"/>
</dbReference>
<evidence type="ECO:0000313" key="2">
    <source>
        <dbReference type="EMBL" id="KAG1816307.1"/>
    </source>
</evidence>
<feature type="region of interest" description="Disordered" evidence="1">
    <location>
        <begin position="1"/>
        <end position="54"/>
    </location>
</feature>
<feature type="region of interest" description="Disordered" evidence="1">
    <location>
        <begin position="364"/>
        <end position="389"/>
    </location>
</feature>